<proteinExistence type="predicted"/>
<dbReference type="RefSeq" id="WP_118642195.1">
    <property type="nucleotide sequence ID" value="NZ_CP060635.1"/>
</dbReference>
<organism evidence="1 2">
    <name type="scientific">Wansuia hejianensis</name>
    <dbReference type="NCBI Taxonomy" id="2763667"/>
    <lineage>
        <taxon>Bacteria</taxon>
        <taxon>Bacillati</taxon>
        <taxon>Bacillota</taxon>
        <taxon>Clostridia</taxon>
        <taxon>Lachnospirales</taxon>
        <taxon>Lachnospiraceae</taxon>
        <taxon>Wansuia</taxon>
    </lineage>
</organism>
<dbReference type="Pfam" id="PF10050">
    <property type="entry name" value="DUF2284"/>
    <property type="match status" value="1"/>
</dbReference>
<reference evidence="1 2" key="1">
    <citation type="submission" date="2020-08" db="EMBL/GenBank/DDBJ databases">
        <authorList>
            <person name="Liu C."/>
            <person name="Sun Q."/>
        </authorList>
    </citation>
    <scope>NUCLEOTIDE SEQUENCE [LARGE SCALE GENOMIC DNA]</scope>
    <source>
        <strain evidence="1 2">NSJ-29</strain>
    </source>
</reference>
<accession>A0A7G9GEL2</accession>
<evidence type="ECO:0000313" key="2">
    <source>
        <dbReference type="Proteomes" id="UP000515860"/>
    </source>
</evidence>
<evidence type="ECO:0000313" key="1">
    <source>
        <dbReference type="EMBL" id="QNM09244.1"/>
    </source>
</evidence>
<dbReference type="AlphaFoldDB" id="A0A7G9GEL2"/>
<keyword evidence="2" id="KW-1185">Reference proteome</keyword>
<name>A0A7G9GEL2_9FIRM</name>
<dbReference type="KEGG" id="whj:H9Q79_02840"/>
<dbReference type="InterPro" id="IPR019271">
    <property type="entry name" value="DUF2284_metal-binding"/>
</dbReference>
<protein>
    <submittedName>
        <fullName evidence="1">DUF2284 domain-containing protein</fullName>
    </submittedName>
</protein>
<gene>
    <name evidence="1" type="ORF">H9Q79_02840</name>
</gene>
<sequence length="182" mass="20678">MAFEKENLVQDAIKLGFSHAGLARIETLKPMIEVRDMCAVDKCHAYDRTWTCPPGCGTIEECAERMKKYDWGILVQTTAELEDSMDYEGMMEGQERQKENSIAFLKELREIYADVLPLCSAGCDLCKECTYPEKPCRFPDKALSAMEGYGLLVSQVCQDNDLKYYYGPNTVTYTALFLIKES</sequence>
<dbReference type="Proteomes" id="UP000515860">
    <property type="component" value="Chromosome"/>
</dbReference>
<dbReference type="EMBL" id="CP060635">
    <property type="protein sequence ID" value="QNM09244.1"/>
    <property type="molecule type" value="Genomic_DNA"/>
</dbReference>